<dbReference type="InterPro" id="IPR006311">
    <property type="entry name" value="TAT_signal"/>
</dbReference>
<reference evidence="1 2" key="1">
    <citation type="submission" date="2018-04" db="EMBL/GenBank/DDBJ databases">
        <title>Pelagivirga bohaiensis gen. nov., sp. nov., a bacterium isolated from the Bohai Sea.</title>
        <authorList>
            <person name="Ji X."/>
        </authorList>
    </citation>
    <scope>NUCLEOTIDE SEQUENCE [LARGE SCALE GENOMIC DNA]</scope>
    <source>
        <strain evidence="1 2">BH-SD16</strain>
    </source>
</reference>
<dbReference type="RefSeq" id="WP_108639152.1">
    <property type="nucleotide sequence ID" value="NZ_QCYG01000001.1"/>
</dbReference>
<protein>
    <recommendedName>
        <fullName evidence="3">Alpha/beta hydrolase</fullName>
    </recommendedName>
</protein>
<proteinExistence type="predicted"/>
<dbReference type="InterPro" id="IPR029058">
    <property type="entry name" value="AB_hydrolase_fold"/>
</dbReference>
<dbReference type="InterPro" id="IPR010297">
    <property type="entry name" value="DUF900_hydrolase"/>
</dbReference>
<evidence type="ECO:0000313" key="2">
    <source>
        <dbReference type="Proteomes" id="UP000244817"/>
    </source>
</evidence>
<comment type="caution">
    <text evidence="1">The sequence shown here is derived from an EMBL/GenBank/DDBJ whole genome shotgun (WGS) entry which is preliminary data.</text>
</comment>
<dbReference type="PANTHER" id="PTHR36513:SF1">
    <property type="entry name" value="TRANSMEMBRANE PROTEIN"/>
    <property type="match status" value="1"/>
</dbReference>
<accession>A0A2T7G0P6</accession>
<gene>
    <name evidence="1" type="ORF">DC363_00400</name>
</gene>
<dbReference type="PROSITE" id="PS51257">
    <property type="entry name" value="PROKAR_LIPOPROTEIN"/>
    <property type="match status" value="1"/>
</dbReference>
<dbReference type="PANTHER" id="PTHR36513">
    <property type="entry name" value="ABC TRANSMEMBRANE TYPE-1 DOMAIN-CONTAINING PROTEIN"/>
    <property type="match status" value="1"/>
</dbReference>
<dbReference type="SUPFAM" id="SSF53474">
    <property type="entry name" value="alpha/beta-Hydrolases"/>
    <property type="match status" value="1"/>
</dbReference>
<dbReference type="AlphaFoldDB" id="A0A2T7G0P6"/>
<evidence type="ECO:0008006" key="3">
    <source>
        <dbReference type="Google" id="ProtNLM"/>
    </source>
</evidence>
<dbReference type="Proteomes" id="UP000244817">
    <property type="component" value="Unassembled WGS sequence"/>
</dbReference>
<sequence length="312" mass="33586">MLSRRTFLCSSSAAALTACGPRGQFLQPVPGADVAPVPILAVSNRPTLNTTERDTQLRFAKLTIGVSLDRAPGDIPVSGPQAFTLLDQQGIGSRAALRDALGPPGSDPLVLYVHGFNNTPAEAIHRQAQFAYDAGLRGPQVSYVWPSAETPGGYLYDRDSALQARPALEDFLELLPQIWSGEVVIIAHSLGCLLTMEALTRLRMQGRSPRLDGLVLMHPDISPAVFASQVRDLGPLPDNALLIINRADPALQISALFARADERVGMTDDPQDYQALGFDVLDLTDQTDALNPHLAALTSPTVLDRIRTLANR</sequence>
<evidence type="ECO:0000313" key="1">
    <source>
        <dbReference type="EMBL" id="PVA07996.1"/>
    </source>
</evidence>
<name>A0A2T7G0P6_9RHOB</name>
<dbReference type="OrthoDB" id="9797755at2"/>
<dbReference type="PROSITE" id="PS51318">
    <property type="entry name" value="TAT"/>
    <property type="match status" value="1"/>
</dbReference>
<dbReference type="Pfam" id="PF05990">
    <property type="entry name" value="DUF900"/>
    <property type="match status" value="1"/>
</dbReference>
<organism evidence="1 2">
    <name type="scientific">Thalassorhabdomicrobium marinisediminis</name>
    <dbReference type="NCBI Taxonomy" id="2170577"/>
    <lineage>
        <taxon>Bacteria</taxon>
        <taxon>Pseudomonadati</taxon>
        <taxon>Pseudomonadota</taxon>
        <taxon>Alphaproteobacteria</taxon>
        <taxon>Rhodobacterales</taxon>
        <taxon>Paracoccaceae</taxon>
        <taxon>Thalassorhabdomicrobium</taxon>
    </lineage>
</organism>
<keyword evidence="2" id="KW-1185">Reference proteome</keyword>
<dbReference type="EMBL" id="QCYG01000001">
    <property type="protein sequence ID" value="PVA07996.1"/>
    <property type="molecule type" value="Genomic_DNA"/>
</dbReference>
<dbReference type="Gene3D" id="3.40.50.1820">
    <property type="entry name" value="alpha/beta hydrolase"/>
    <property type="match status" value="1"/>
</dbReference>